<feature type="compositionally biased region" description="Basic and acidic residues" evidence="2">
    <location>
        <begin position="632"/>
        <end position="654"/>
    </location>
</feature>
<dbReference type="SUPFAM" id="SSF53474">
    <property type="entry name" value="alpha/beta-Hydrolases"/>
    <property type="match status" value="2"/>
</dbReference>
<dbReference type="GO" id="GO:0016747">
    <property type="term" value="F:acyltransferase activity, transferring groups other than amino-acyl groups"/>
    <property type="evidence" value="ECO:0007669"/>
    <property type="project" value="TreeGrafter"/>
</dbReference>
<feature type="region of interest" description="Disordered" evidence="2">
    <location>
        <begin position="678"/>
        <end position="792"/>
    </location>
</feature>
<organism evidence="3">
    <name type="scientific">Fagus sylvatica</name>
    <name type="common">Beechnut</name>
    <dbReference type="NCBI Taxonomy" id="28930"/>
    <lineage>
        <taxon>Eukaryota</taxon>
        <taxon>Viridiplantae</taxon>
        <taxon>Streptophyta</taxon>
        <taxon>Embryophyta</taxon>
        <taxon>Tracheophyta</taxon>
        <taxon>Spermatophyta</taxon>
        <taxon>Magnoliopsida</taxon>
        <taxon>eudicotyledons</taxon>
        <taxon>Gunneridae</taxon>
        <taxon>Pentapetalae</taxon>
        <taxon>rosids</taxon>
        <taxon>fabids</taxon>
        <taxon>Fagales</taxon>
        <taxon>Fagaceae</taxon>
        <taxon>Fagus</taxon>
    </lineage>
</organism>
<dbReference type="PANTHER" id="PTHR11802:SF450">
    <property type="entry name" value="SERINE CARBOXYPEPTIDASE-LIKE 7"/>
    <property type="match status" value="1"/>
</dbReference>
<dbReference type="InterPro" id="IPR001563">
    <property type="entry name" value="Peptidase_S10"/>
</dbReference>
<dbReference type="InterPro" id="IPR029058">
    <property type="entry name" value="AB_hydrolase_fold"/>
</dbReference>
<evidence type="ECO:0008006" key="4">
    <source>
        <dbReference type="Google" id="ProtNLM"/>
    </source>
</evidence>
<feature type="compositionally biased region" description="Polar residues" evidence="2">
    <location>
        <begin position="554"/>
        <end position="566"/>
    </location>
</feature>
<evidence type="ECO:0000313" key="3">
    <source>
        <dbReference type="EMBL" id="SPC92761.1"/>
    </source>
</evidence>
<sequence length="792" mass="89039">MEASYGEQKLAKLNAKNFRCLCLHLIILLLFSKPAVSFSIVKSLPGFSGSLPFKLETGYIGVDENEDWQLFYYFIESEGNPREDPLVLWLVGGPGCSALSGLAFEIARNGIGFAGWKCGGCWRGGGLGFLLKHKMAWVCRLETWWLPVWWWLSMVVDSWPISAWRSGSRPGGGGLIHGGGHGGFWLLWVDLRWWWWWRRRWVGRIWLWLLVISGPVQFNMAEYNGSLPTLALNPYSWTKVASVIFVDYPAGTGFSYSRTRQGYHTTDTKSANSVHEFLRKWLLRHPIFIANPLYIAGDSYSGMIIPVIVQKISDGIEAGDKPPLNLKGYLLGNPATDSKFDDNSKVPFAHHMAIIPDELYKKVKRSCKGVYTDIDSSNIRCAEDLQAISKNYGYFLSKKWANDDRVQKALHIRKGTIGAWIRCNRQLPYKKDVQSSVSYHFNLNRKGYRALIYSGDHDMVVPYLGTLSWIKSLNLSIVDEWRPWLVNHQVAGFTRGYSNHFTYATVKARLKTNPPPQSTANHHRKTHKPTITANPPPQSTNNPPQTHHRKTHKPTITENPQNQLQTHHQKTHKPSKPLNHELIDLINCLVEAGSGAASIAKCSNPSSSPIRAALNHKLIEPHQPSSSGPDLGRQREKAEKEQRKRAKGESKTCPEEEEKPVNLLEEEFDVDLISDDLEKSSCSTSDDNDNDDGGESGTLKLTRAQRKRLRMKKLKEDASRRGKIIGPLLPSSNDDGDVGVRQNAAENVGAASDKSGEQPGCASQKKGKQRRIAKRLAKERSKLATVEHCDPK</sequence>
<name>A0A2N9G0S8_FAGSY</name>
<dbReference type="Gene3D" id="3.40.50.1820">
    <property type="entry name" value="alpha/beta hydrolase"/>
    <property type="match status" value="2"/>
</dbReference>
<evidence type="ECO:0000256" key="2">
    <source>
        <dbReference type="SAM" id="MobiDB-lite"/>
    </source>
</evidence>
<evidence type="ECO:0000256" key="1">
    <source>
        <dbReference type="ARBA" id="ARBA00009431"/>
    </source>
</evidence>
<dbReference type="GO" id="GO:0004185">
    <property type="term" value="F:serine-type carboxypeptidase activity"/>
    <property type="evidence" value="ECO:0007669"/>
    <property type="project" value="InterPro"/>
</dbReference>
<protein>
    <recommendedName>
        <fullName evidence="4">Serine carboxypeptidase-like 18</fullName>
    </recommendedName>
</protein>
<feature type="compositionally biased region" description="Basic and acidic residues" evidence="2">
    <location>
        <begin position="776"/>
        <end position="792"/>
    </location>
</feature>
<dbReference type="Pfam" id="PF00450">
    <property type="entry name" value="Peptidase_S10"/>
    <property type="match status" value="3"/>
</dbReference>
<feature type="region of interest" description="Disordered" evidence="2">
    <location>
        <begin position="620"/>
        <end position="666"/>
    </location>
</feature>
<dbReference type="EMBL" id="OIVN01001335">
    <property type="protein sequence ID" value="SPC92761.1"/>
    <property type="molecule type" value="Genomic_DNA"/>
</dbReference>
<gene>
    <name evidence="3" type="ORF">FSB_LOCUS20643</name>
</gene>
<feature type="region of interest" description="Disordered" evidence="2">
    <location>
        <begin position="511"/>
        <end position="577"/>
    </location>
</feature>
<proteinExistence type="inferred from homology"/>
<dbReference type="PANTHER" id="PTHR11802">
    <property type="entry name" value="SERINE PROTEASE FAMILY S10 SERINE CARBOXYPEPTIDASE"/>
    <property type="match status" value="1"/>
</dbReference>
<comment type="similarity">
    <text evidence="1">Belongs to the peptidase S10 family.</text>
</comment>
<dbReference type="GO" id="GO:0006508">
    <property type="term" value="P:proteolysis"/>
    <property type="evidence" value="ECO:0007669"/>
    <property type="project" value="InterPro"/>
</dbReference>
<dbReference type="AlphaFoldDB" id="A0A2N9G0S8"/>
<feature type="compositionally biased region" description="Basic residues" evidence="2">
    <location>
        <begin position="703"/>
        <end position="713"/>
    </location>
</feature>
<feature type="compositionally biased region" description="Basic residues" evidence="2">
    <location>
        <begin position="765"/>
        <end position="775"/>
    </location>
</feature>
<accession>A0A2N9G0S8</accession>
<dbReference type="PRINTS" id="PR00724">
    <property type="entry name" value="CRBOXYPTASEC"/>
</dbReference>
<reference evidence="3" key="1">
    <citation type="submission" date="2018-02" db="EMBL/GenBank/DDBJ databases">
        <authorList>
            <person name="Cohen D.B."/>
            <person name="Kent A.D."/>
        </authorList>
    </citation>
    <scope>NUCLEOTIDE SEQUENCE</scope>
</reference>
<dbReference type="GO" id="GO:0019748">
    <property type="term" value="P:secondary metabolic process"/>
    <property type="evidence" value="ECO:0007669"/>
    <property type="project" value="TreeGrafter"/>
</dbReference>